<evidence type="ECO:0000313" key="2">
    <source>
        <dbReference type="EMBL" id="NKI18415.1"/>
    </source>
</evidence>
<proteinExistence type="predicted"/>
<feature type="compositionally biased region" description="Low complexity" evidence="1">
    <location>
        <begin position="63"/>
        <end position="73"/>
    </location>
</feature>
<protein>
    <recommendedName>
        <fullName evidence="4">H-NS histone family protein</fullName>
    </recommendedName>
</protein>
<feature type="compositionally biased region" description="Basic residues" evidence="1">
    <location>
        <begin position="74"/>
        <end position="91"/>
    </location>
</feature>
<evidence type="ECO:0000256" key="1">
    <source>
        <dbReference type="SAM" id="MobiDB-lite"/>
    </source>
</evidence>
<dbReference type="Proteomes" id="UP000765845">
    <property type="component" value="Unassembled WGS sequence"/>
</dbReference>
<feature type="region of interest" description="Disordered" evidence="1">
    <location>
        <begin position="48"/>
        <end position="103"/>
    </location>
</feature>
<accession>A0ABX1GGU1</accession>
<reference evidence="2 3" key="1">
    <citation type="submission" date="2020-04" db="EMBL/GenBank/DDBJ databases">
        <authorList>
            <person name="Yoon J."/>
        </authorList>
    </citation>
    <scope>NUCLEOTIDE SEQUENCE [LARGE SCALE GENOMIC DNA]</scope>
    <source>
        <strain evidence="2 3">KMU-166</strain>
    </source>
</reference>
<dbReference type="RefSeq" id="WP_168450955.1">
    <property type="nucleotide sequence ID" value="NZ_JAAWWK010000005.1"/>
</dbReference>
<name>A0ABX1GGU1_9GAMM</name>
<sequence>MDISTLQKQLQEEHKALDQKFKFISDLQALMKKHGQTTEGLLEILNSAPSEEKAKPAKRGRKPAAAAKPAAKAVAKKPRKKQAARPLRKFKNPNTGEIAETRAPQVDKTIKAWASELKVDWRKLEI</sequence>
<gene>
    <name evidence="2" type="ORF">HCU74_13440</name>
</gene>
<evidence type="ECO:0000313" key="3">
    <source>
        <dbReference type="Proteomes" id="UP000765845"/>
    </source>
</evidence>
<dbReference type="EMBL" id="JAAWWK010000005">
    <property type="protein sequence ID" value="NKI18415.1"/>
    <property type="molecule type" value="Genomic_DNA"/>
</dbReference>
<comment type="caution">
    <text evidence="2">The sequence shown here is derived from an EMBL/GenBank/DDBJ whole genome shotgun (WGS) entry which is preliminary data.</text>
</comment>
<keyword evidence="3" id="KW-1185">Reference proteome</keyword>
<organism evidence="2 3">
    <name type="scientific">Spongiibacter thalassae</name>
    <dbReference type="NCBI Taxonomy" id="2721624"/>
    <lineage>
        <taxon>Bacteria</taxon>
        <taxon>Pseudomonadati</taxon>
        <taxon>Pseudomonadota</taxon>
        <taxon>Gammaproteobacteria</taxon>
        <taxon>Cellvibrionales</taxon>
        <taxon>Spongiibacteraceae</taxon>
        <taxon>Spongiibacter</taxon>
    </lineage>
</organism>
<evidence type="ECO:0008006" key="4">
    <source>
        <dbReference type="Google" id="ProtNLM"/>
    </source>
</evidence>